<protein>
    <submittedName>
        <fullName evidence="3">Adenylate/guanylate cyclase domain-containing protein</fullName>
    </submittedName>
</protein>
<evidence type="ECO:0000313" key="3">
    <source>
        <dbReference type="EMBL" id="MCL6272921.1"/>
    </source>
</evidence>
<dbReference type="RefSeq" id="WP_249656101.1">
    <property type="nucleotide sequence ID" value="NZ_JAMFMA010000001.1"/>
</dbReference>
<feature type="transmembrane region" description="Helical" evidence="1">
    <location>
        <begin position="20"/>
        <end position="40"/>
    </location>
</feature>
<dbReference type="SUPFAM" id="SSF55073">
    <property type="entry name" value="Nucleotide cyclase"/>
    <property type="match status" value="1"/>
</dbReference>
<keyword evidence="4" id="KW-1185">Reference proteome</keyword>
<organism evidence="3 4">
    <name type="scientific">Flagellimonas spongiicola</name>
    <dbReference type="NCBI Taxonomy" id="2942208"/>
    <lineage>
        <taxon>Bacteria</taxon>
        <taxon>Pseudomonadati</taxon>
        <taxon>Bacteroidota</taxon>
        <taxon>Flavobacteriia</taxon>
        <taxon>Flavobacteriales</taxon>
        <taxon>Flavobacteriaceae</taxon>
        <taxon>Flagellimonas</taxon>
    </lineage>
</organism>
<feature type="transmembrane region" description="Helical" evidence="1">
    <location>
        <begin position="104"/>
        <end position="122"/>
    </location>
</feature>
<dbReference type="Pfam" id="PF00211">
    <property type="entry name" value="Guanylate_cyc"/>
    <property type="match status" value="1"/>
</dbReference>
<keyword evidence="1" id="KW-1133">Transmembrane helix</keyword>
<comment type="caution">
    <text evidence="3">The sequence shown here is derived from an EMBL/GenBank/DDBJ whole genome shotgun (WGS) entry which is preliminary data.</text>
</comment>
<dbReference type="CDD" id="cd07302">
    <property type="entry name" value="CHD"/>
    <property type="match status" value="1"/>
</dbReference>
<dbReference type="EMBL" id="JAMFMA010000001">
    <property type="protein sequence ID" value="MCL6272921.1"/>
    <property type="molecule type" value="Genomic_DNA"/>
</dbReference>
<dbReference type="InterPro" id="IPR001054">
    <property type="entry name" value="A/G_cyclase"/>
</dbReference>
<dbReference type="InterPro" id="IPR029787">
    <property type="entry name" value="Nucleotide_cyclase"/>
</dbReference>
<feature type="domain" description="Guanylate cyclase" evidence="2">
    <location>
        <begin position="194"/>
        <end position="323"/>
    </location>
</feature>
<keyword evidence="1" id="KW-0812">Transmembrane</keyword>
<dbReference type="Gene3D" id="3.30.70.1230">
    <property type="entry name" value="Nucleotide cyclase"/>
    <property type="match status" value="1"/>
</dbReference>
<evidence type="ECO:0000256" key="1">
    <source>
        <dbReference type="SAM" id="Phobius"/>
    </source>
</evidence>
<gene>
    <name evidence="3" type="ORF">M3P19_02820</name>
</gene>
<proteinExistence type="predicted"/>
<evidence type="ECO:0000313" key="4">
    <source>
        <dbReference type="Proteomes" id="UP001203607"/>
    </source>
</evidence>
<dbReference type="PROSITE" id="PS50125">
    <property type="entry name" value="GUANYLATE_CYCLASE_2"/>
    <property type="match status" value="1"/>
</dbReference>
<dbReference type="PANTHER" id="PTHR43081">
    <property type="entry name" value="ADENYLATE CYCLASE, TERMINAL-DIFFERENTIATION SPECIFIC-RELATED"/>
    <property type="match status" value="1"/>
</dbReference>
<name>A0ABT0PPM9_9FLAO</name>
<dbReference type="Proteomes" id="UP001203607">
    <property type="component" value="Unassembled WGS sequence"/>
</dbReference>
<keyword evidence="1" id="KW-0472">Membrane</keyword>
<feature type="transmembrane region" description="Helical" evidence="1">
    <location>
        <begin position="142"/>
        <end position="165"/>
    </location>
</feature>
<dbReference type="InterPro" id="IPR050697">
    <property type="entry name" value="Adenylyl/Guanylyl_Cyclase_3/4"/>
</dbReference>
<reference evidence="3 4" key="1">
    <citation type="submission" date="2022-05" db="EMBL/GenBank/DDBJ databases">
        <authorList>
            <person name="Park J.-S."/>
        </authorList>
    </citation>
    <scope>NUCLEOTIDE SEQUENCE [LARGE SCALE GENOMIC DNA]</scope>
    <source>
        <strain evidence="3 4">2012CJ35-5</strain>
    </source>
</reference>
<sequence length="371" mass="42276">MKIVSLFSMPKLHPRYISYIQQAFLFAIVWGMFGFIYGILEKGILGDLNYYPATNTKYDFVSAISYATFGGFIVGWLHGLLEVGWLRNKFTQNRLWFKIVVKTLFYLLFSVVFILILSTAVNSYRLDASLTSDVVIEGVSRFFWSFSFLSVIMFVAFGLVIAMLFSELSTYLGQGMFWNFLLGKYHTPNRENRIFMFLDMESSTSIAEKIGHAKYFRLLRRCFAEMTNPILEASGEVYQYVGDEIVISWPLDLGAKNGNCLNCYFGIAKALEANSTYFKKRFGVVPVFKAGVHMGVVTTGEIGVIKKEIIYTGDVLNTTARIQGQCKNYDSSLLLSESLHTFLKPEPYRFRKVAQLKLRGKQESVGLFAMQ</sequence>
<feature type="transmembrane region" description="Helical" evidence="1">
    <location>
        <begin position="60"/>
        <end position="83"/>
    </location>
</feature>
<evidence type="ECO:0000259" key="2">
    <source>
        <dbReference type="PROSITE" id="PS50125"/>
    </source>
</evidence>
<dbReference type="PANTHER" id="PTHR43081:SF1">
    <property type="entry name" value="ADENYLATE CYCLASE, TERMINAL-DIFFERENTIATION SPECIFIC"/>
    <property type="match status" value="1"/>
</dbReference>
<accession>A0ABT0PPM9</accession>